<feature type="transmembrane region" description="Helical" evidence="1">
    <location>
        <begin position="388"/>
        <end position="405"/>
    </location>
</feature>
<feature type="transmembrane region" description="Helical" evidence="1">
    <location>
        <begin position="90"/>
        <end position="109"/>
    </location>
</feature>
<gene>
    <name evidence="2" type="ORF">ODALV1_LOCUS1347</name>
</gene>
<dbReference type="Proteomes" id="UP001642540">
    <property type="component" value="Unassembled WGS sequence"/>
</dbReference>
<reference evidence="2 3" key="1">
    <citation type="submission" date="2024-08" db="EMBL/GenBank/DDBJ databases">
        <authorList>
            <person name="Cucini C."/>
            <person name="Frati F."/>
        </authorList>
    </citation>
    <scope>NUCLEOTIDE SEQUENCE [LARGE SCALE GENOMIC DNA]</scope>
</reference>
<evidence type="ECO:0008006" key="4">
    <source>
        <dbReference type="Google" id="ProtNLM"/>
    </source>
</evidence>
<comment type="caution">
    <text evidence="2">The sequence shown here is derived from an EMBL/GenBank/DDBJ whole genome shotgun (WGS) entry which is preliminary data.</text>
</comment>
<sequence>MDKVKVISTTKANYSVFGRCSKHSAEKPLKPRNVKTDGEIFAQKVSPAGESTLLVSFFNFFYYVGLVPFKTELVRKTNSYCVRTNILQQVQFASLILCLVMCFLFWFMIHESDHYSSNYGLEIYGILSHNSNASSTTKDASFDTNFTDFKFEKEITLMAHALIVYSSSFYVFMQGVFFVLALALRQVGKEFHTKLNNLNGVADIQQGILLFRELQGTSNLIRKLFGNQMLAFYISAVSYYAETPYILLGNRGESERAIVIYFLINGLNWVLAAEFHHNIFNSILHWISIHTDSDSLNCDMRFRLLSISNEMLANPIALSCRCFAVTYQHLGSGIFFVLALALWQVGKEFRTKLNKLNEVADIEQGILLFRELKGTSNLIRKLYGNPMLAFYIASISYYAQTPYILLGNRGDSERGVVIYFLINGLNWVVAAEFHYNVSY</sequence>
<feature type="transmembrane region" description="Helical" evidence="1">
    <location>
        <begin position="224"/>
        <end position="241"/>
    </location>
</feature>
<organism evidence="2 3">
    <name type="scientific">Orchesella dallaii</name>
    <dbReference type="NCBI Taxonomy" id="48710"/>
    <lineage>
        <taxon>Eukaryota</taxon>
        <taxon>Metazoa</taxon>
        <taxon>Ecdysozoa</taxon>
        <taxon>Arthropoda</taxon>
        <taxon>Hexapoda</taxon>
        <taxon>Collembola</taxon>
        <taxon>Entomobryomorpha</taxon>
        <taxon>Entomobryoidea</taxon>
        <taxon>Orchesellidae</taxon>
        <taxon>Orchesellinae</taxon>
        <taxon>Orchesella</taxon>
    </lineage>
</organism>
<feature type="transmembrane region" description="Helical" evidence="1">
    <location>
        <begin position="327"/>
        <end position="345"/>
    </location>
</feature>
<evidence type="ECO:0000256" key="1">
    <source>
        <dbReference type="SAM" id="Phobius"/>
    </source>
</evidence>
<proteinExistence type="predicted"/>
<keyword evidence="1" id="KW-0472">Membrane</keyword>
<evidence type="ECO:0000313" key="2">
    <source>
        <dbReference type="EMBL" id="CAL8070643.1"/>
    </source>
</evidence>
<keyword evidence="1" id="KW-1133">Transmembrane helix</keyword>
<accession>A0ABP1PLH9</accession>
<keyword evidence="1" id="KW-0812">Transmembrane</keyword>
<feature type="transmembrane region" description="Helical" evidence="1">
    <location>
        <begin position="162"/>
        <end position="184"/>
    </location>
</feature>
<dbReference type="EMBL" id="CAXLJM020000004">
    <property type="protein sequence ID" value="CAL8070643.1"/>
    <property type="molecule type" value="Genomic_DNA"/>
</dbReference>
<evidence type="ECO:0000313" key="3">
    <source>
        <dbReference type="Proteomes" id="UP001642540"/>
    </source>
</evidence>
<feature type="transmembrane region" description="Helical" evidence="1">
    <location>
        <begin position="51"/>
        <end position="69"/>
    </location>
</feature>
<feature type="transmembrane region" description="Helical" evidence="1">
    <location>
        <begin position="417"/>
        <end position="435"/>
    </location>
</feature>
<keyword evidence="3" id="KW-1185">Reference proteome</keyword>
<protein>
    <recommendedName>
        <fullName evidence="4">Gustatory receptor</fullName>
    </recommendedName>
</protein>
<name>A0ABP1PLH9_9HEXA</name>